<comment type="caution">
    <text evidence="2">The sequence shown here is derived from an EMBL/GenBank/DDBJ whole genome shotgun (WGS) entry which is preliminary data.</text>
</comment>
<proteinExistence type="predicted"/>
<reference evidence="2 3" key="1">
    <citation type="submission" date="2024-07" db="EMBL/GenBank/DDBJ databases">
        <title>Genomic Encyclopedia of Type Strains, Phase V (KMG-V): Genome sequencing to study the core and pangenomes of soil and plant-associated prokaryotes.</title>
        <authorList>
            <person name="Whitman W."/>
        </authorList>
    </citation>
    <scope>NUCLEOTIDE SEQUENCE [LARGE SCALE GENOMIC DNA]</scope>
    <source>
        <strain evidence="2 3">USDA 415</strain>
    </source>
</reference>
<feature type="compositionally biased region" description="Basic residues" evidence="1">
    <location>
        <begin position="168"/>
        <end position="178"/>
    </location>
</feature>
<dbReference type="Proteomes" id="UP001565471">
    <property type="component" value="Unassembled WGS sequence"/>
</dbReference>
<keyword evidence="3" id="KW-1185">Reference proteome</keyword>
<feature type="region of interest" description="Disordered" evidence="1">
    <location>
        <begin position="168"/>
        <end position="200"/>
    </location>
</feature>
<dbReference type="EMBL" id="JBGBZA010000002">
    <property type="protein sequence ID" value="MEY9318759.1"/>
    <property type="molecule type" value="Genomic_DNA"/>
</dbReference>
<feature type="region of interest" description="Disordered" evidence="1">
    <location>
        <begin position="57"/>
        <end position="78"/>
    </location>
</feature>
<sequence>MARSAPPPRTGGSSTVNRTVEGAFPTRHAISRVGIPADFNLITFRTWRIATSSGISRQVGKLPPHHGVEKAARRPDHDRRRALPRISERPDAITPARAMNSRTDHWSGRLNFISIGGSRRLTSSSLAFSSSAAASAASRSPRRGRAEIERLHLFQPIAKLVFDPHALAPRKQRGHRTNRPSTAENKPSTHHRTGTRLRGPGRMLTAYRATIAL</sequence>
<organism evidence="2 3">
    <name type="scientific">Bradyrhizobium elkanii</name>
    <dbReference type="NCBI Taxonomy" id="29448"/>
    <lineage>
        <taxon>Bacteria</taxon>
        <taxon>Pseudomonadati</taxon>
        <taxon>Pseudomonadota</taxon>
        <taxon>Alphaproteobacteria</taxon>
        <taxon>Hyphomicrobiales</taxon>
        <taxon>Nitrobacteraceae</taxon>
        <taxon>Bradyrhizobium</taxon>
    </lineage>
</organism>
<feature type="compositionally biased region" description="Basic and acidic residues" evidence="1">
    <location>
        <begin position="66"/>
        <end position="78"/>
    </location>
</feature>
<gene>
    <name evidence="2" type="ORF">ABIF29_005558</name>
</gene>
<accession>A0ABV4F5N4</accession>
<evidence type="ECO:0000256" key="1">
    <source>
        <dbReference type="SAM" id="MobiDB-lite"/>
    </source>
</evidence>
<evidence type="ECO:0000313" key="3">
    <source>
        <dbReference type="Proteomes" id="UP001565471"/>
    </source>
</evidence>
<evidence type="ECO:0000313" key="2">
    <source>
        <dbReference type="EMBL" id="MEY9318759.1"/>
    </source>
</evidence>
<protein>
    <submittedName>
        <fullName evidence="2">Uncharacterized protein</fullName>
    </submittedName>
</protein>
<name>A0ABV4F5N4_BRAEL</name>